<dbReference type="GeneID" id="81595645"/>
<comment type="caution">
    <text evidence="1">The sequence shown here is derived from an EMBL/GenBank/DDBJ whole genome shotgun (WGS) entry which is preliminary data.</text>
</comment>
<gene>
    <name evidence="1" type="ORF">N7458_002019</name>
</gene>
<proteinExistence type="predicted"/>
<organism evidence="1 2">
    <name type="scientific">Penicillium daleae</name>
    <dbReference type="NCBI Taxonomy" id="63821"/>
    <lineage>
        <taxon>Eukaryota</taxon>
        <taxon>Fungi</taxon>
        <taxon>Dikarya</taxon>
        <taxon>Ascomycota</taxon>
        <taxon>Pezizomycotina</taxon>
        <taxon>Eurotiomycetes</taxon>
        <taxon>Eurotiomycetidae</taxon>
        <taxon>Eurotiales</taxon>
        <taxon>Aspergillaceae</taxon>
        <taxon>Penicillium</taxon>
    </lineage>
</organism>
<sequence length="201" mass="22737">MSTPTSHDHDQFQSQKDTLLLQRLQKAIFPTTIYLTDDFKTPYLIAAEATNTQYPKTLPILTIYNEPENKVPNHVLLPATLHPLLSRTYAPNRAIEKQRKSIPFKTYWVGFDLSFMHRYKKDSDFITALDQAMEIGGLAFIVDEPAQAPVKAFLMEIRGLFGGENDVWASAQRQVHVLDQLVFGKYVALGPEVLGWAGEGE</sequence>
<reference evidence="1" key="1">
    <citation type="submission" date="2022-12" db="EMBL/GenBank/DDBJ databases">
        <authorList>
            <person name="Petersen C."/>
        </authorList>
    </citation>
    <scope>NUCLEOTIDE SEQUENCE</scope>
    <source>
        <strain evidence="1">IBT 16125</strain>
    </source>
</reference>
<dbReference type="AlphaFoldDB" id="A0AAD6CCA0"/>
<evidence type="ECO:0000313" key="1">
    <source>
        <dbReference type="EMBL" id="KAJ5460467.1"/>
    </source>
</evidence>
<dbReference type="EMBL" id="JAPVEA010000002">
    <property type="protein sequence ID" value="KAJ5460467.1"/>
    <property type="molecule type" value="Genomic_DNA"/>
</dbReference>
<protein>
    <submittedName>
        <fullName evidence="1">Uncharacterized protein</fullName>
    </submittedName>
</protein>
<name>A0AAD6CCA0_9EURO</name>
<reference evidence="1" key="2">
    <citation type="journal article" date="2023" name="IMA Fungus">
        <title>Comparative genomic study of the Penicillium genus elucidates a diverse pangenome and 15 lateral gene transfer events.</title>
        <authorList>
            <person name="Petersen C."/>
            <person name="Sorensen T."/>
            <person name="Nielsen M.R."/>
            <person name="Sondergaard T.E."/>
            <person name="Sorensen J.L."/>
            <person name="Fitzpatrick D.A."/>
            <person name="Frisvad J.C."/>
            <person name="Nielsen K.L."/>
        </authorList>
    </citation>
    <scope>NUCLEOTIDE SEQUENCE</scope>
    <source>
        <strain evidence="1">IBT 16125</strain>
    </source>
</reference>
<evidence type="ECO:0000313" key="2">
    <source>
        <dbReference type="Proteomes" id="UP001213681"/>
    </source>
</evidence>
<accession>A0AAD6CCA0</accession>
<dbReference type="RefSeq" id="XP_056769509.1">
    <property type="nucleotide sequence ID" value="XM_056905402.1"/>
</dbReference>
<dbReference type="Proteomes" id="UP001213681">
    <property type="component" value="Unassembled WGS sequence"/>
</dbReference>
<keyword evidence="2" id="KW-1185">Reference proteome</keyword>